<dbReference type="Pfam" id="PF09425">
    <property type="entry name" value="Jas_motif"/>
    <property type="match status" value="1"/>
</dbReference>
<comment type="caution">
    <text evidence="4">The sequence shown here is derived from an EMBL/GenBank/DDBJ whole genome shotgun (WGS) entry which is preliminary data.</text>
</comment>
<accession>A0ABS8USP8</accession>
<dbReference type="PANTHER" id="PTHR33077">
    <property type="entry name" value="PROTEIN TIFY 4A-RELATED-RELATED"/>
    <property type="match status" value="1"/>
</dbReference>
<dbReference type="Pfam" id="PF06200">
    <property type="entry name" value="tify"/>
    <property type="match status" value="1"/>
</dbReference>
<comment type="subcellular location">
    <subcellularLocation>
        <location evidence="2">Nucleus</location>
    </subcellularLocation>
</comment>
<comment type="function">
    <text evidence="2">Repressor of jasmonate responses.</text>
</comment>
<evidence type="ECO:0000313" key="4">
    <source>
        <dbReference type="EMBL" id="MCD9561079.1"/>
    </source>
</evidence>
<proteinExistence type="inferred from homology"/>
<protein>
    <recommendedName>
        <fullName evidence="2">Protein TIFY</fullName>
    </recommendedName>
    <alternativeName>
        <fullName evidence="2">Jasmonate ZIM domain-containing protein</fullName>
    </alternativeName>
</protein>
<feature type="domain" description="Tify" evidence="3">
    <location>
        <begin position="95"/>
        <end position="129"/>
    </location>
</feature>
<dbReference type="InterPro" id="IPR010399">
    <property type="entry name" value="Tify_dom"/>
</dbReference>
<sequence length="198" mass="22090">MARIGLELDFFSKEKESSTDANLYPRAPKLESGITFGEIDRVISKTDSDEILKNAIYTLTKAKGKRLLDPSTPRGDYPLLPVYSPTSRLHRGSENGKKTAPLTIFYDGTVAVFDVSSDKAEDILKFAERSKIMDDFSSKKQLPVETSSGDVPLARRNSLLRFLEKRKERLTMASSPYYGFPQSPVYGNLGHTAPGNKY</sequence>
<keyword evidence="2" id="KW-0539">Nucleus</keyword>
<dbReference type="SMART" id="SM00979">
    <property type="entry name" value="TIFY"/>
    <property type="match status" value="1"/>
</dbReference>
<dbReference type="Proteomes" id="UP000823775">
    <property type="component" value="Unassembled WGS sequence"/>
</dbReference>
<comment type="similarity">
    <text evidence="1 2">Belongs to the TIFY/JAZ family.</text>
</comment>
<keyword evidence="5" id="KW-1185">Reference proteome</keyword>
<evidence type="ECO:0000259" key="3">
    <source>
        <dbReference type="PROSITE" id="PS51320"/>
    </source>
</evidence>
<evidence type="ECO:0000313" key="5">
    <source>
        <dbReference type="Proteomes" id="UP000823775"/>
    </source>
</evidence>
<keyword evidence="2" id="KW-1184">Jasmonic acid signaling pathway</keyword>
<organism evidence="4 5">
    <name type="scientific">Datura stramonium</name>
    <name type="common">Jimsonweed</name>
    <name type="synonym">Common thornapple</name>
    <dbReference type="NCBI Taxonomy" id="4076"/>
    <lineage>
        <taxon>Eukaryota</taxon>
        <taxon>Viridiplantae</taxon>
        <taxon>Streptophyta</taxon>
        <taxon>Embryophyta</taxon>
        <taxon>Tracheophyta</taxon>
        <taxon>Spermatophyta</taxon>
        <taxon>Magnoliopsida</taxon>
        <taxon>eudicotyledons</taxon>
        <taxon>Gunneridae</taxon>
        <taxon>Pentapetalae</taxon>
        <taxon>asterids</taxon>
        <taxon>lamiids</taxon>
        <taxon>Solanales</taxon>
        <taxon>Solanaceae</taxon>
        <taxon>Solanoideae</taxon>
        <taxon>Datureae</taxon>
        <taxon>Datura</taxon>
    </lineage>
</organism>
<dbReference type="InterPro" id="IPR040390">
    <property type="entry name" value="TIFY/JAZ"/>
</dbReference>
<dbReference type="InterPro" id="IPR018467">
    <property type="entry name" value="CCT_CS"/>
</dbReference>
<dbReference type="PANTHER" id="PTHR33077:SF5">
    <property type="entry name" value="PROTEIN TIFY 9"/>
    <property type="match status" value="1"/>
</dbReference>
<evidence type="ECO:0000256" key="2">
    <source>
        <dbReference type="RuleBase" id="RU369065"/>
    </source>
</evidence>
<evidence type="ECO:0000256" key="1">
    <source>
        <dbReference type="ARBA" id="ARBA00008614"/>
    </source>
</evidence>
<dbReference type="PROSITE" id="PS51320">
    <property type="entry name" value="TIFY"/>
    <property type="match status" value="1"/>
</dbReference>
<dbReference type="EMBL" id="JACEIK010002422">
    <property type="protein sequence ID" value="MCD9561079.1"/>
    <property type="molecule type" value="Genomic_DNA"/>
</dbReference>
<name>A0ABS8USP8_DATST</name>
<reference evidence="4 5" key="1">
    <citation type="journal article" date="2021" name="BMC Genomics">
        <title>Datura genome reveals duplications of psychoactive alkaloid biosynthetic genes and high mutation rate following tissue culture.</title>
        <authorList>
            <person name="Rajewski A."/>
            <person name="Carter-House D."/>
            <person name="Stajich J."/>
            <person name="Litt A."/>
        </authorList>
    </citation>
    <scope>NUCLEOTIDE SEQUENCE [LARGE SCALE GENOMIC DNA]</scope>
    <source>
        <strain evidence="4">AR-01</strain>
    </source>
</reference>
<gene>
    <name evidence="4" type="ORF">HAX54_020037</name>
</gene>
<comment type="domain">
    <text evidence="2">The jas domain is required for interaction with COI1.</text>
</comment>